<keyword evidence="6 7" id="KW-0472">Membrane</keyword>
<keyword evidence="10" id="KW-1185">Reference proteome</keyword>
<feature type="transmembrane region" description="Helical" evidence="7">
    <location>
        <begin position="151"/>
        <end position="175"/>
    </location>
</feature>
<keyword evidence="2 7" id="KW-0813">Transport</keyword>
<accession>A0ABW4N412</accession>
<keyword evidence="4 7" id="KW-0812">Transmembrane</keyword>
<evidence type="ECO:0000256" key="4">
    <source>
        <dbReference type="ARBA" id="ARBA00022692"/>
    </source>
</evidence>
<dbReference type="Proteomes" id="UP001597237">
    <property type="component" value="Unassembled WGS sequence"/>
</dbReference>
<dbReference type="InterPro" id="IPR005769">
    <property type="entry name" value="PhnE/PtxC"/>
</dbReference>
<keyword evidence="3" id="KW-1003">Cell membrane</keyword>
<feature type="transmembrane region" description="Helical" evidence="7">
    <location>
        <begin position="265"/>
        <end position="286"/>
    </location>
</feature>
<evidence type="ECO:0000256" key="1">
    <source>
        <dbReference type="ARBA" id="ARBA00004651"/>
    </source>
</evidence>
<comment type="caution">
    <text evidence="9">The sequence shown here is derived from an EMBL/GenBank/DDBJ whole genome shotgun (WGS) entry which is preliminary data.</text>
</comment>
<evidence type="ECO:0000256" key="2">
    <source>
        <dbReference type="ARBA" id="ARBA00022448"/>
    </source>
</evidence>
<dbReference type="NCBIfam" id="TIGR01097">
    <property type="entry name" value="PhnE"/>
    <property type="match status" value="1"/>
</dbReference>
<dbReference type="InterPro" id="IPR000515">
    <property type="entry name" value="MetI-like"/>
</dbReference>
<dbReference type="EMBL" id="JBHUEY010000001">
    <property type="protein sequence ID" value="MFD1784478.1"/>
    <property type="molecule type" value="Genomic_DNA"/>
</dbReference>
<evidence type="ECO:0000256" key="6">
    <source>
        <dbReference type="ARBA" id="ARBA00023136"/>
    </source>
</evidence>
<dbReference type="PANTHER" id="PTHR30043">
    <property type="entry name" value="PHOSPHONATES TRANSPORT SYSTEM PERMEASE PROTEIN"/>
    <property type="match status" value="1"/>
</dbReference>
<dbReference type="CDD" id="cd06261">
    <property type="entry name" value="TM_PBP2"/>
    <property type="match status" value="1"/>
</dbReference>
<evidence type="ECO:0000256" key="3">
    <source>
        <dbReference type="ARBA" id="ARBA00022475"/>
    </source>
</evidence>
<feature type="domain" description="ABC transmembrane type-1" evidence="8">
    <location>
        <begin position="100"/>
        <end position="283"/>
    </location>
</feature>
<feature type="transmembrane region" description="Helical" evidence="7">
    <location>
        <begin position="106"/>
        <end position="130"/>
    </location>
</feature>
<feature type="transmembrane region" description="Helical" evidence="7">
    <location>
        <begin position="235"/>
        <end position="253"/>
    </location>
</feature>
<sequence length="297" mass="32267">MSRPEAEVVAQFERTRRKALGRQRLEAAVGLGLFSALLAVSFHRSEFFTSEVGGDPLGRIADFMDRMAPDLKAEVLFEGRQTDGSLYWWFYDLPLWLKAGWQTVEMAILATALGALMALFAGFLCARNLMPLSPVRFAVRRTLEAIRTLPDLIMALILVAAFGVGPLAGVITLAISTMGSLGKLFSEINEEVDPRPLEALEASGAGLVRKIRYGVLPQVLPAYASYALIRLEGNLAGAAALGIVGAGGIGLELQRAITYTEFDTYLAILLLIVGMIFLIDVASEWIRHRLIGLEGAK</sequence>
<dbReference type="InterPro" id="IPR035906">
    <property type="entry name" value="MetI-like_sf"/>
</dbReference>
<organism evidence="9 10">
    <name type="scientific">Phenylobacterium terrae</name>
    <dbReference type="NCBI Taxonomy" id="2665495"/>
    <lineage>
        <taxon>Bacteria</taxon>
        <taxon>Pseudomonadati</taxon>
        <taxon>Pseudomonadota</taxon>
        <taxon>Alphaproteobacteria</taxon>
        <taxon>Caulobacterales</taxon>
        <taxon>Caulobacteraceae</taxon>
        <taxon>Phenylobacterium</taxon>
    </lineage>
</organism>
<dbReference type="Pfam" id="PF00528">
    <property type="entry name" value="BPD_transp_1"/>
    <property type="match status" value="1"/>
</dbReference>
<dbReference type="RefSeq" id="WP_377283576.1">
    <property type="nucleotide sequence ID" value="NZ_JBHRSI010000009.1"/>
</dbReference>
<dbReference type="SUPFAM" id="SSF161098">
    <property type="entry name" value="MetI-like"/>
    <property type="match status" value="1"/>
</dbReference>
<comment type="similarity">
    <text evidence="7">Belongs to the binding-protein-dependent transport system permease family.</text>
</comment>
<dbReference type="Gene3D" id="1.10.3720.10">
    <property type="entry name" value="MetI-like"/>
    <property type="match status" value="1"/>
</dbReference>
<feature type="transmembrane region" description="Helical" evidence="7">
    <location>
        <begin position="25"/>
        <end position="43"/>
    </location>
</feature>
<evidence type="ECO:0000256" key="7">
    <source>
        <dbReference type="RuleBase" id="RU363032"/>
    </source>
</evidence>
<gene>
    <name evidence="9" type="primary">phnE</name>
    <name evidence="9" type="ORF">ACFSC0_13815</name>
</gene>
<dbReference type="PROSITE" id="PS50928">
    <property type="entry name" value="ABC_TM1"/>
    <property type="match status" value="1"/>
</dbReference>
<evidence type="ECO:0000256" key="5">
    <source>
        <dbReference type="ARBA" id="ARBA00022989"/>
    </source>
</evidence>
<dbReference type="PANTHER" id="PTHR30043:SF1">
    <property type="entry name" value="ABC TRANSPORT SYSTEM PERMEASE PROTEIN P69"/>
    <property type="match status" value="1"/>
</dbReference>
<proteinExistence type="inferred from homology"/>
<evidence type="ECO:0000259" key="8">
    <source>
        <dbReference type="PROSITE" id="PS50928"/>
    </source>
</evidence>
<keyword evidence="5 7" id="KW-1133">Transmembrane helix</keyword>
<protein>
    <submittedName>
        <fullName evidence="9">Phosphonate ABC transporter, permease protein PhnE</fullName>
    </submittedName>
</protein>
<evidence type="ECO:0000313" key="10">
    <source>
        <dbReference type="Proteomes" id="UP001597237"/>
    </source>
</evidence>
<evidence type="ECO:0000313" key="9">
    <source>
        <dbReference type="EMBL" id="MFD1784478.1"/>
    </source>
</evidence>
<name>A0ABW4N412_9CAUL</name>
<reference evidence="10" key="1">
    <citation type="journal article" date="2019" name="Int. J. Syst. Evol. Microbiol.">
        <title>The Global Catalogue of Microorganisms (GCM) 10K type strain sequencing project: providing services to taxonomists for standard genome sequencing and annotation.</title>
        <authorList>
            <consortium name="The Broad Institute Genomics Platform"/>
            <consortium name="The Broad Institute Genome Sequencing Center for Infectious Disease"/>
            <person name="Wu L."/>
            <person name="Ma J."/>
        </authorList>
    </citation>
    <scope>NUCLEOTIDE SEQUENCE [LARGE SCALE GENOMIC DNA]</scope>
    <source>
        <strain evidence="10">DFY28</strain>
    </source>
</reference>
<comment type="subcellular location">
    <subcellularLocation>
        <location evidence="1 7">Cell membrane</location>
        <topology evidence="1 7">Multi-pass membrane protein</topology>
    </subcellularLocation>
</comment>